<dbReference type="RefSeq" id="WP_101902031.1">
    <property type="nucleotide sequence ID" value="NZ_OZ038524.1"/>
</dbReference>
<keyword evidence="3" id="KW-1185">Reference proteome</keyword>
<dbReference type="Proteomes" id="UP001497514">
    <property type="component" value="Chromosome"/>
</dbReference>
<protein>
    <recommendedName>
        <fullName evidence="4">Pentapeptide repeat-containing protein</fullName>
    </recommendedName>
</protein>
<reference evidence="2 3" key="1">
    <citation type="submission" date="2024-05" db="EMBL/GenBank/DDBJ databases">
        <authorList>
            <person name="Duchaud E."/>
        </authorList>
    </citation>
    <scope>NUCLEOTIDE SEQUENCE [LARGE SCALE GENOMIC DNA]</scope>
    <source>
        <strain evidence="2">Ena-SAMPLE-TAB-13-05-2024-13:56:06:370-140309</strain>
    </source>
</reference>
<keyword evidence="1" id="KW-0472">Membrane</keyword>
<sequence length="472" mass="55423">METIDGSRLKELIENIYLIEDKDRIKNNGIISDKRINLDGSSDIRYSDFNTIGFNNCHFFGSSIHFVFFKSKNDEASRIVFTDCTFNNDSLEFICCEKRDSVCFMGETNIKNYLSFDGCNLYLLYFEKKCKIETLNIHRSEIIKKFTINKNSIKKLSINNTDFKGKVEILDSTFNSASISNLTCSNVFNFNKNEIKNNLDITNVTFQKFNFYENKFSEEEENCQMKFLDNTFKGKSYLSNWKALNTDLIIQNCDFKKSTRFNNSSFKSLKLEETTFNDICSFQDTEFYNVIIDRTSFDKTAYFDDILISDIENCDRKTLRNIKHELQRSNNKIDLDKFKASEINAYRKELKKDKKYCYNNIDVFILDVGYWFSKNGTNWFRALLVSLLGSFIFYALFFWASVGDFGFGNFDFSELCFFMNGFTKFLIPTNIYNPLIDKTFVIGWSWLPFILGKIFLSIGIYEIIVSFRKFKS</sequence>
<name>A0ABP1EI02_9FLAO</name>
<feature type="transmembrane region" description="Helical" evidence="1">
    <location>
        <begin position="444"/>
        <end position="464"/>
    </location>
</feature>
<feature type="transmembrane region" description="Helical" evidence="1">
    <location>
        <begin position="379"/>
        <end position="400"/>
    </location>
</feature>
<gene>
    <name evidence="2" type="ORF">TD3509T_1023</name>
</gene>
<keyword evidence="1" id="KW-0812">Transmembrane</keyword>
<evidence type="ECO:0000313" key="3">
    <source>
        <dbReference type="Proteomes" id="UP001497514"/>
    </source>
</evidence>
<organism evidence="2 3">
    <name type="scientific">Tenacibaculum dicentrarchi</name>
    <dbReference type="NCBI Taxonomy" id="669041"/>
    <lineage>
        <taxon>Bacteria</taxon>
        <taxon>Pseudomonadati</taxon>
        <taxon>Bacteroidota</taxon>
        <taxon>Flavobacteriia</taxon>
        <taxon>Flavobacteriales</taxon>
        <taxon>Flavobacteriaceae</taxon>
        <taxon>Tenacibaculum</taxon>
    </lineage>
</organism>
<keyword evidence="1" id="KW-1133">Transmembrane helix</keyword>
<evidence type="ECO:0000256" key="1">
    <source>
        <dbReference type="SAM" id="Phobius"/>
    </source>
</evidence>
<evidence type="ECO:0008006" key="4">
    <source>
        <dbReference type="Google" id="ProtNLM"/>
    </source>
</evidence>
<evidence type="ECO:0000313" key="2">
    <source>
        <dbReference type="EMBL" id="CAL2080562.1"/>
    </source>
</evidence>
<dbReference type="EMBL" id="OZ038524">
    <property type="protein sequence ID" value="CAL2080562.1"/>
    <property type="molecule type" value="Genomic_DNA"/>
</dbReference>
<accession>A0ABP1EI02</accession>
<proteinExistence type="predicted"/>